<accession>A0A8T4L310</accession>
<dbReference type="Pfam" id="PF11848">
    <property type="entry name" value="DUF3368"/>
    <property type="match status" value="1"/>
</dbReference>
<dbReference type="InterPro" id="IPR021799">
    <property type="entry name" value="PIN-like_prokaryotic"/>
</dbReference>
<gene>
    <name evidence="1" type="ORF">J4215_03770</name>
</gene>
<organism evidence="1 2">
    <name type="scientific">Candidatus Iainarchaeum sp</name>
    <dbReference type="NCBI Taxonomy" id="3101447"/>
    <lineage>
        <taxon>Archaea</taxon>
        <taxon>Candidatus Iainarchaeota</taxon>
        <taxon>Candidatus Iainarchaeia</taxon>
        <taxon>Candidatus Iainarchaeales</taxon>
        <taxon>Candidatus Iainarchaeaceae</taxon>
        <taxon>Candidatus Iainarchaeum</taxon>
    </lineage>
</organism>
<dbReference type="EMBL" id="JAGVWC010000010">
    <property type="protein sequence ID" value="MBS3061673.1"/>
    <property type="molecule type" value="Genomic_DNA"/>
</dbReference>
<reference evidence="1" key="1">
    <citation type="submission" date="2021-03" db="EMBL/GenBank/DDBJ databases">
        <authorList>
            <person name="Jaffe A."/>
        </authorList>
    </citation>
    <scope>NUCLEOTIDE SEQUENCE</scope>
    <source>
        <strain evidence="1">RIFCSPLOWO2_01_FULL_AR10_48_17</strain>
    </source>
</reference>
<dbReference type="Proteomes" id="UP000675968">
    <property type="component" value="Unassembled WGS sequence"/>
</dbReference>
<name>A0A8T4L310_9ARCH</name>
<sequence>MTTIVFDSSVLISITEKCFLKILQRLHHQHGLRFVIPQSVFEEAVHHPESIRRFELNAVRLKQAVMDRWIEVIPQSDALRSLYAEFAELSNNSFFVNEKPLQLLQAGELEALAVFKSLNADALAIDERTCRMMLEDPYRLQSLIARRMDRQVQTDSSRLKKLSDLLGRPTVVRSCDLLALAFSEKLFEGELSQSKQGLEAALWSVKFAGCAVSGIEITDFLRSV</sequence>
<evidence type="ECO:0000313" key="2">
    <source>
        <dbReference type="Proteomes" id="UP000675968"/>
    </source>
</evidence>
<comment type="caution">
    <text evidence="1">The sequence shown here is derived from an EMBL/GenBank/DDBJ whole genome shotgun (WGS) entry which is preliminary data.</text>
</comment>
<dbReference type="AlphaFoldDB" id="A0A8T4L310"/>
<reference evidence="1" key="2">
    <citation type="submission" date="2021-05" db="EMBL/GenBank/DDBJ databases">
        <title>Protein family content uncovers lineage relationships and bacterial pathway maintenance mechanisms in DPANN archaea.</title>
        <authorList>
            <person name="Castelle C.J."/>
            <person name="Meheust R."/>
            <person name="Jaffe A.L."/>
            <person name="Seitz K."/>
            <person name="Gong X."/>
            <person name="Baker B.J."/>
            <person name="Banfield J.F."/>
        </authorList>
    </citation>
    <scope>NUCLEOTIDE SEQUENCE</scope>
    <source>
        <strain evidence="1">RIFCSPLOWO2_01_FULL_AR10_48_17</strain>
    </source>
</reference>
<protein>
    <submittedName>
        <fullName evidence="1">Uncharacterized protein</fullName>
    </submittedName>
</protein>
<proteinExistence type="predicted"/>
<evidence type="ECO:0000313" key="1">
    <source>
        <dbReference type="EMBL" id="MBS3061673.1"/>
    </source>
</evidence>